<dbReference type="EMBL" id="JZEE01000602">
    <property type="protein sequence ID" value="KJK62712.1"/>
    <property type="molecule type" value="Genomic_DNA"/>
</dbReference>
<evidence type="ECO:0000259" key="1">
    <source>
        <dbReference type="Pfam" id="PF02036"/>
    </source>
</evidence>
<dbReference type="InterPro" id="IPR036527">
    <property type="entry name" value="SCP2_sterol-bd_dom_sf"/>
</dbReference>
<reference evidence="2 3" key="1">
    <citation type="submission" date="2015-02" db="EMBL/GenBank/DDBJ databases">
        <title>Draft genome sequence of Aspergillus parasiticus SU-1.</title>
        <authorList>
            <person name="Yu J."/>
            <person name="Fedorova N."/>
            <person name="Yin Y."/>
            <person name="Losada L."/>
            <person name="Zafar N."/>
            <person name="Taujale R."/>
            <person name="Ehrlich K.C."/>
            <person name="Bhatnagar D."/>
            <person name="Cleveland T.E."/>
            <person name="Bennett J.W."/>
            <person name="Nierman W.C."/>
        </authorList>
    </citation>
    <scope>NUCLEOTIDE SEQUENCE [LARGE SCALE GENOMIC DNA]</scope>
    <source>
        <strain evidence="3">ATCC 56775 / NRRL 5862 / SRRC 143 / SU-1</strain>
    </source>
</reference>
<dbReference type="SUPFAM" id="SSF55718">
    <property type="entry name" value="SCP-like"/>
    <property type="match status" value="1"/>
</dbReference>
<dbReference type="GO" id="GO:0005829">
    <property type="term" value="C:cytosol"/>
    <property type="evidence" value="ECO:0007669"/>
    <property type="project" value="TreeGrafter"/>
</dbReference>
<gene>
    <name evidence="2" type="ORF">P875_00034474</name>
</gene>
<sequence>MSKDFRADSYYNSWSSNLNEASTEKRQGLVHEHLALYEIIIKKGSEQSTIYINLKRGEGEITRSTSDHADVNRLSLVIATVGDDDFIHWVQGSVNGQRLFMLGKLKLKGHTMGLTKLDGLFQDLNTLVS</sequence>
<name>A0A0F0I7R3_ASPPU</name>
<proteinExistence type="predicted"/>
<dbReference type="PANTHER" id="PTHR10094:SF25">
    <property type="entry name" value="SCP2 STEROL-BINDING DOMAIN-CONTAINING PROTEIN 1"/>
    <property type="match status" value="1"/>
</dbReference>
<dbReference type="OrthoDB" id="10265837at2759"/>
<organism evidence="2 3">
    <name type="scientific">Aspergillus parasiticus (strain ATCC 56775 / NRRL 5862 / SRRC 143 / SU-1)</name>
    <dbReference type="NCBI Taxonomy" id="1403190"/>
    <lineage>
        <taxon>Eukaryota</taxon>
        <taxon>Fungi</taxon>
        <taxon>Dikarya</taxon>
        <taxon>Ascomycota</taxon>
        <taxon>Pezizomycotina</taxon>
        <taxon>Eurotiomycetes</taxon>
        <taxon>Eurotiomycetidae</taxon>
        <taxon>Eurotiales</taxon>
        <taxon>Aspergillaceae</taxon>
        <taxon>Aspergillus</taxon>
        <taxon>Aspergillus subgen. Circumdati</taxon>
    </lineage>
</organism>
<evidence type="ECO:0000313" key="2">
    <source>
        <dbReference type="EMBL" id="KJK62712.1"/>
    </source>
</evidence>
<dbReference type="STRING" id="1403190.A0A0F0I7R3"/>
<protein>
    <submittedName>
        <fullName evidence="2">SCP-2 sterol transfer family protein</fullName>
    </submittedName>
</protein>
<accession>A0A0F0I7R3</accession>
<evidence type="ECO:0000313" key="3">
    <source>
        <dbReference type="Proteomes" id="UP000033540"/>
    </source>
</evidence>
<dbReference type="InterPro" id="IPR003033">
    <property type="entry name" value="SCP2_sterol-bd_dom"/>
</dbReference>
<dbReference type="Proteomes" id="UP000033540">
    <property type="component" value="Unassembled WGS sequence"/>
</dbReference>
<dbReference type="Pfam" id="PF02036">
    <property type="entry name" value="SCP2"/>
    <property type="match status" value="1"/>
</dbReference>
<dbReference type="Gene3D" id="3.30.1050.10">
    <property type="entry name" value="SCP2 sterol-binding domain"/>
    <property type="match status" value="1"/>
</dbReference>
<dbReference type="AlphaFoldDB" id="A0A0F0I7R3"/>
<comment type="caution">
    <text evidence="2">The sequence shown here is derived from an EMBL/GenBank/DDBJ whole genome shotgun (WGS) entry which is preliminary data.</text>
</comment>
<feature type="domain" description="SCP2" evidence="1">
    <location>
        <begin position="23"/>
        <end position="122"/>
    </location>
</feature>
<dbReference type="PANTHER" id="PTHR10094">
    <property type="entry name" value="STEROL CARRIER PROTEIN 2 SCP-2 FAMILY PROTEIN"/>
    <property type="match status" value="1"/>
</dbReference>